<evidence type="ECO:0008006" key="4">
    <source>
        <dbReference type="Google" id="ProtNLM"/>
    </source>
</evidence>
<protein>
    <recommendedName>
        <fullName evidence="4">DUF1648 domain-containing protein</fullName>
    </recommendedName>
</protein>
<keyword evidence="1" id="KW-0812">Transmembrane</keyword>
<sequence length="98" mass="10582">MSERRVVQLLFLVGLGLLAVGAAVFFWQFPHTPDTWFGYRSDGSSDADWHMGWPGTEGDLRLSLAGAALAGAGFLVILVPIIAWAVRLGLRLAEADRG</sequence>
<evidence type="ECO:0000313" key="3">
    <source>
        <dbReference type="Proteomes" id="UP001595956"/>
    </source>
</evidence>
<feature type="transmembrane region" description="Helical" evidence="1">
    <location>
        <begin position="7"/>
        <end position="29"/>
    </location>
</feature>
<dbReference type="Proteomes" id="UP001595956">
    <property type="component" value="Unassembled WGS sequence"/>
</dbReference>
<name>A0ABW0MXT7_9ACTN</name>
<accession>A0ABW0MXT7</accession>
<proteinExistence type="predicted"/>
<dbReference type="EMBL" id="JBHSMD010000002">
    <property type="protein sequence ID" value="MFC5492476.1"/>
    <property type="molecule type" value="Genomic_DNA"/>
</dbReference>
<evidence type="ECO:0000256" key="1">
    <source>
        <dbReference type="SAM" id="Phobius"/>
    </source>
</evidence>
<keyword evidence="1" id="KW-0472">Membrane</keyword>
<keyword evidence="1" id="KW-1133">Transmembrane helix</keyword>
<organism evidence="2 3">
    <name type="scientific">Nocardioides caricicola</name>
    <dbReference type="NCBI Taxonomy" id="634770"/>
    <lineage>
        <taxon>Bacteria</taxon>
        <taxon>Bacillati</taxon>
        <taxon>Actinomycetota</taxon>
        <taxon>Actinomycetes</taxon>
        <taxon>Propionibacteriales</taxon>
        <taxon>Nocardioidaceae</taxon>
        <taxon>Nocardioides</taxon>
    </lineage>
</organism>
<dbReference type="RefSeq" id="WP_345170802.1">
    <property type="nucleotide sequence ID" value="NZ_BAABFQ010000003.1"/>
</dbReference>
<gene>
    <name evidence="2" type="ORF">ACFPKY_05175</name>
</gene>
<comment type="caution">
    <text evidence="2">The sequence shown here is derived from an EMBL/GenBank/DDBJ whole genome shotgun (WGS) entry which is preliminary data.</text>
</comment>
<evidence type="ECO:0000313" key="2">
    <source>
        <dbReference type="EMBL" id="MFC5492476.1"/>
    </source>
</evidence>
<feature type="transmembrane region" description="Helical" evidence="1">
    <location>
        <begin position="62"/>
        <end position="86"/>
    </location>
</feature>
<keyword evidence="3" id="KW-1185">Reference proteome</keyword>
<reference evidence="3" key="1">
    <citation type="journal article" date="2019" name="Int. J. Syst. Evol. Microbiol.">
        <title>The Global Catalogue of Microorganisms (GCM) 10K type strain sequencing project: providing services to taxonomists for standard genome sequencing and annotation.</title>
        <authorList>
            <consortium name="The Broad Institute Genomics Platform"/>
            <consortium name="The Broad Institute Genome Sequencing Center for Infectious Disease"/>
            <person name="Wu L."/>
            <person name="Ma J."/>
        </authorList>
    </citation>
    <scope>NUCLEOTIDE SEQUENCE [LARGE SCALE GENOMIC DNA]</scope>
    <source>
        <strain evidence="3">KACC 13778</strain>
    </source>
</reference>